<dbReference type="Gene3D" id="2.40.110.10">
    <property type="entry name" value="Butyryl-CoA Dehydrogenase, subunit A, domain 2"/>
    <property type="match status" value="1"/>
</dbReference>
<feature type="domain" description="Acyl-CoA dehydrogenase/oxidase C-terminal" evidence="4">
    <location>
        <begin position="63"/>
        <end position="212"/>
    </location>
</feature>
<dbReference type="InterPro" id="IPR009075">
    <property type="entry name" value="AcylCo_DH/oxidase_C"/>
</dbReference>
<reference evidence="6" key="1">
    <citation type="journal article" date="2019" name="Int. J. Syst. Evol. Microbiol.">
        <title>The Global Catalogue of Microorganisms (GCM) 10K type strain sequencing project: providing services to taxonomists for standard genome sequencing and annotation.</title>
        <authorList>
            <consortium name="The Broad Institute Genomics Platform"/>
            <consortium name="The Broad Institute Genome Sequencing Center for Infectious Disease"/>
            <person name="Wu L."/>
            <person name="Ma J."/>
        </authorList>
    </citation>
    <scope>NUCLEOTIDE SEQUENCE [LARGE SCALE GENOMIC DNA]</scope>
    <source>
        <strain evidence="6">CGMCC 1.5362</strain>
    </source>
</reference>
<evidence type="ECO:0000256" key="2">
    <source>
        <dbReference type="ARBA" id="ARBA00022630"/>
    </source>
</evidence>
<evidence type="ECO:0000313" key="5">
    <source>
        <dbReference type="EMBL" id="GGK69842.1"/>
    </source>
</evidence>
<gene>
    <name evidence="5" type="ORF">GCM10011509_17800</name>
</gene>
<dbReference type="Pfam" id="PF00441">
    <property type="entry name" value="Acyl-CoA_dh_1"/>
    <property type="match status" value="1"/>
</dbReference>
<keyword evidence="6" id="KW-1185">Reference proteome</keyword>
<dbReference type="EMBL" id="BMLB01000003">
    <property type="protein sequence ID" value="GGK69842.1"/>
    <property type="molecule type" value="Genomic_DNA"/>
</dbReference>
<dbReference type="InterPro" id="IPR006089">
    <property type="entry name" value="Acyl-CoA_DH_CS"/>
</dbReference>
<dbReference type="InterPro" id="IPR036250">
    <property type="entry name" value="AcylCo_DH-like_C"/>
</dbReference>
<proteinExistence type="inferred from homology"/>
<dbReference type="Proteomes" id="UP000662111">
    <property type="component" value="Unassembled WGS sequence"/>
</dbReference>
<dbReference type="PANTHER" id="PTHR43884">
    <property type="entry name" value="ACYL-COA DEHYDROGENASE"/>
    <property type="match status" value="1"/>
</dbReference>
<protein>
    <recommendedName>
        <fullName evidence="4">Acyl-CoA dehydrogenase/oxidase C-terminal domain-containing protein</fullName>
    </recommendedName>
</protein>
<evidence type="ECO:0000313" key="6">
    <source>
        <dbReference type="Proteomes" id="UP000662111"/>
    </source>
</evidence>
<organism evidence="5 6">
    <name type="scientific">Ornithinimicrobium pekingense</name>
    <dbReference type="NCBI Taxonomy" id="384677"/>
    <lineage>
        <taxon>Bacteria</taxon>
        <taxon>Bacillati</taxon>
        <taxon>Actinomycetota</taxon>
        <taxon>Actinomycetes</taxon>
        <taxon>Micrococcales</taxon>
        <taxon>Ornithinimicrobiaceae</taxon>
        <taxon>Ornithinimicrobium</taxon>
    </lineage>
</organism>
<dbReference type="InterPro" id="IPR009100">
    <property type="entry name" value="AcylCoA_DH/oxidase_NM_dom_sf"/>
</dbReference>
<dbReference type="PROSITE" id="PS00073">
    <property type="entry name" value="ACYL_COA_DH_2"/>
    <property type="match status" value="1"/>
</dbReference>
<dbReference type="SUPFAM" id="SSF56645">
    <property type="entry name" value="Acyl-CoA dehydrogenase NM domain-like"/>
    <property type="match status" value="1"/>
</dbReference>
<evidence type="ECO:0000256" key="3">
    <source>
        <dbReference type="ARBA" id="ARBA00022827"/>
    </source>
</evidence>
<dbReference type="Gene3D" id="1.20.140.10">
    <property type="entry name" value="Butyryl-CoA Dehydrogenase, subunit A, domain 3"/>
    <property type="match status" value="1"/>
</dbReference>
<name>A0ABQ2F952_9MICO</name>
<keyword evidence="3" id="KW-0274">FAD</keyword>
<accession>A0ABQ2F952</accession>
<evidence type="ECO:0000256" key="1">
    <source>
        <dbReference type="ARBA" id="ARBA00009347"/>
    </source>
</evidence>
<sequence>MLFAVTDPDAGSRGISAFVVEAGDEGLGFGAPERKMGLRGSPTCEVTLDDVRVPADRLLGKEGQGLRIALGTLDRTRAVVAGQAVGIAQGALDAAVTYTKERRQFGQPVAQFQGVQFMLADMETGVRASRLLAYAAAEAAEAGVPDLSLAGAAAKCFASDTAMRVTTDAVQLLGGAGYTRDLPVERMMRDAKITQIYEGTNQIQRVVIARALTR</sequence>
<comment type="caution">
    <text evidence="5">The sequence shown here is derived from an EMBL/GenBank/DDBJ whole genome shotgun (WGS) entry which is preliminary data.</text>
</comment>
<dbReference type="PANTHER" id="PTHR43884:SF12">
    <property type="entry name" value="ISOVALERYL-COA DEHYDROGENASE, MITOCHONDRIAL-RELATED"/>
    <property type="match status" value="1"/>
</dbReference>
<evidence type="ECO:0000259" key="4">
    <source>
        <dbReference type="Pfam" id="PF00441"/>
    </source>
</evidence>
<dbReference type="InterPro" id="IPR046373">
    <property type="entry name" value="Acyl-CoA_Oxase/DH_mid-dom_sf"/>
</dbReference>
<dbReference type="SUPFAM" id="SSF47203">
    <property type="entry name" value="Acyl-CoA dehydrogenase C-terminal domain-like"/>
    <property type="match status" value="1"/>
</dbReference>
<comment type="similarity">
    <text evidence="1">Belongs to the acyl-CoA dehydrogenase family.</text>
</comment>
<keyword evidence="2" id="KW-0285">Flavoprotein</keyword>